<keyword evidence="2" id="KW-1003">Cell membrane</keyword>
<feature type="domain" description="Cadherin" evidence="13">
    <location>
        <begin position="124"/>
        <end position="233"/>
    </location>
</feature>
<comment type="subcellular location">
    <subcellularLocation>
        <location evidence="1">Cell membrane</location>
        <topology evidence="1">Single-pass type I membrane protein</topology>
    </subcellularLocation>
</comment>
<dbReference type="AlphaFoldDB" id="A0A818II30"/>
<organism evidence="15 16">
    <name type="scientific">Adineta steineri</name>
    <dbReference type="NCBI Taxonomy" id="433720"/>
    <lineage>
        <taxon>Eukaryota</taxon>
        <taxon>Metazoa</taxon>
        <taxon>Spiralia</taxon>
        <taxon>Gnathifera</taxon>
        <taxon>Rotifera</taxon>
        <taxon>Eurotatoria</taxon>
        <taxon>Bdelloidea</taxon>
        <taxon>Adinetida</taxon>
        <taxon>Adinetidae</taxon>
        <taxon>Adineta</taxon>
    </lineage>
</organism>
<keyword evidence="3 11" id="KW-0812">Transmembrane</keyword>
<evidence type="ECO:0000256" key="1">
    <source>
        <dbReference type="ARBA" id="ARBA00004251"/>
    </source>
</evidence>
<evidence type="ECO:0000313" key="15">
    <source>
        <dbReference type="EMBL" id="CAF3520246.1"/>
    </source>
</evidence>
<keyword evidence="9" id="KW-0325">Glycoprotein</keyword>
<sequence>MFYIFFFLFIFSIVFCKNQEQQIIHIRVDEELPISTILFTTTNTATYRLFDTGRNQNSFVRYDSSNGHLLLARSIDREDLCSQRICSCIQCQLTIELIEWQTPYRLLQLILNIDDINDHEPRFSSKYYEFNLMENIPIGYELSLEQAIDADLGENSRINYELKRLDKKNNDGPFELVTKINGGIVLKVIKEIDREERDHYEYELIAFDNGQPQRQSSTKLSIKIDDMNDNPVVLLETHIRLNVSENTPIGTELTRINATDQDIGLNGKIHYSISNGLPSSSWMDYFRINDSTGMLTLVSRLDYESEQSYRLTIQVRDLGENSLSRFATIDIYVLDENDNQPQAFITFVESLINDTIIPLHENTPIGQMLAHVSISDQDSGLNGEMSYRIEQGNDLIGIRPIDQKSFLLVTQNSIDREDQKIHSDKFILIIYDHGKPSKSLRLEYKILIIDENDSPPIFNQSLNCNIQLNPSDNQSIDNNQSLFHVYATDSDIGDNGLISYSILPPYDNFFTINDQGQVFNIENLNQSSYYHIRIMAIDHGKPKRLNSTHDCFISTSIMHIFDNYFDYENISFSNLTLINNNQNLFQWSLSLFDQYSYVVIGSFLLFLFIIIIIITILITFCLHTFIFRHRKILKPQKKTYNCSRQFNFYDTLQRKSPFIHDDSGCSSKIDEHDDITSEERERLVNLNGSDRTSFESSDSMNKQIRILNKTSTMRPLSDHHSFSRISRNSYPPSPYLSSMPSVVIPPPKPPRDSGFESICLLKQHQQQIIPGRPLSLSISTATTYTSSGTDSSSSPLPPPMMNTFRAPYSSFRYNAPISHVARLAEEEKMDV</sequence>
<protein>
    <recommendedName>
        <fullName evidence="13">Cadherin domain-containing protein</fullName>
    </recommendedName>
</protein>
<dbReference type="InterPro" id="IPR002126">
    <property type="entry name" value="Cadherin-like_dom"/>
</dbReference>
<evidence type="ECO:0000256" key="8">
    <source>
        <dbReference type="ARBA" id="ARBA00023136"/>
    </source>
</evidence>
<evidence type="ECO:0000313" key="14">
    <source>
        <dbReference type="EMBL" id="CAF1330748.1"/>
    </source>
</evidence>
<evidence type="ECO:0000259" key="13">
    <source>
        <dbReference type="PROSITE" id="PS50268"/>
    </source>
</evidence>
<dbReference type="PANTHER" id="PTHR24026:SF126">
    <property type="entry name" value="PROTOCADHERIN FAT 4"/>
    <property type="match status" value="1"/>
</dbReference>
<dbReference type="GO" id="GO:0007156">
    <property type="term" value="P:homophilic cell adhesion via plasma membrane adhesion molecules"/>
    <property type="evidence" value="ECO:0007669"/>
    <property type="project" value="InterPro"/>
</dbReference>
<evidence type="ECO:0000256" key="4">
    <source>
        <dbReference type="ARBA" id="ARBA00022729"/>
    </source>
</evidence>
<keyword evidence="7 11" id="KW-1133">Transmembrane helix</keyword>
<dbReference type="InterPro" id="IPR020894">
    <property type="entry name" value="Cadherin_CS"/>
</dbReference>
<accession>A0A818II30</accession>
<evidence type="ECO:0000256" key="9">
    <source>
        <dbReference type="ARBA" id="ARBA00023180"/>
    </source>
</evidence>
<feature type="transmembrane region" description="Helical" evidence="11">
    <location>
        <begin position="595"/>
        <end position="627"/>
    </location>
</feature>
<keyword evidence="8 11" id="KW-0472">Membrane</keyword>
<dbReference type="EMBL" id="CAJNOE010000774">
    <property type="protein sequence ID" value="CAF1330748.1"/>
    <property type="molecule type" value="Genomic_DNA"/>
</dbReference>
<evidence type="ECO:0000313" key="16">
    <source>
        <dbReference type="Proteomes" id="UP000663868"/>
    </source>
</evidence>
<evidence type="ECO:0000256" key="7">
    <source>
        <dbReference type="ARBA" id="ARBA00022989"/>
    </source>
</evidence>
<dbReference type="InterPro" id="IPR015919">
    <property type="entry name" value="Cadherin-like_sf"/>
</dbReference>
<dbReference type="PRINTS" id="PR00205">
    <property type="entry name" value="CADHERIN"/>
</dbReference>
<dbReference type="Pfam" id="PF00028">
    <property type="entry name" value="Cadherin"/>
    <property type="match status" value="4"/>
</dbReference>
<dbReference type="GO" id="GO:0005509">
    <property type="term" value="F:calcium ion binding"/>
    <property type="evidence" value="ECO:0007669"/>
    <property type="project" value="UniProtKB-UniRule"/>
</dbReference>
<dbReference type="Gene3D" id="2.60.40.60">
    <property type="entry name" value="Cadherins"/>
    <property type="match status" value="5"/>
</dbReference>
<feature type="domain" description="Cadherin" evidence="13">
    <location>
        <begin position="359"/>
        <end position="458"/>
    </location>
</feature>
<evidence type="ECO:0000256" key="6">
    <source>
        <dbReference type="ARBA" id="ARBA00022837"/>
    </source>
</evidence>
<name>A0A818II30_9BILA</name>
<feature type="signal peptide" evidence="12">
    <location>
        <begin position="1"/>
        <end position="16"/>
    </location>
</feature>
<evidence type="ECO:0000256" key="5">
    <source>
        <dbReference type="ARBA" id="ARBA00022737"/>
    </source>
</evidence>
<keyword evidence="6 10" id="KW-0106">Calcium</keyword>
<keyword evidence="5" id="KW-0677">Repeat</keyword>
<keyword evidence="4 12" id="KW-0732">Signal</keyword>
<feature type="chain" id="PRO_5036414556" description="Cadherin domain-containing protein" evidence="12">
    <location>
        <begin position="17"/>
        <end position="831"/>
    </location>
</feature>
<feature type="domain" description="Cadherin" evidence="13">
    <location>
        <begin position="28"/>
        <end position="123"/>
    </location>
</feature>
<gene>
    <name evidence="14" type="ORF">IZO911_LOCUS35673</name>
    <name evidence="15" type="ORF">KXQ929_LOCUS1115</name>
</gene>
<evidence type="ECO:0000256" key="3">
    <source>
        <dbReference type="ARBA" id="ARBA00022692"/>
    </source>
</evidence>
<dbReference type="Proteomes" id="UP000663860">
    <property type="component" value="Unassembled WGS sequence"/>
</dbReference>
<dbReference type="PROSITE" id="PS50268">
    <property type="entry name" value="CADHERIN_2"/>
    <property type="match status" value="5"/>
</dbReference>
<dbReference type="GO" id="GO:0005886">
    <property type="term" value="C:plasma membrane"/>
    <property type="evidence" value="ECO:0007669"/>
    <property type="project" value="UniProtKB-SubCell"/>
</dbReference>
<reference evidence="15" key="1">
    <citation type="submission" date="2021-02" db="EMBL/GenBank/DDBJ databases">
        <authorList>
            <person name="Nowell W R."/>
        </authorList>
    </citation>
    <scope>NUCLEOTIDE SEQUENCE</scope>
</reference>
<dbReference type="FunFam" id="2.60.40.60:FF:000271">
    <property type="entry name" value="Cadherin-related 23"/>
    <property type="match status" value="1"/>
</dbReference>
<dbReference type="FunFam" id="2.60.40.60:FF:000007">
    <property type="entry name" value="Protocadherin alpha 2"/>
    <property type="match status" value="1"/>
</dbReference>
<dbReference type="SMART" id="SM00112">
    <property type="entry name" value="CA"/>
    <property type="match status" value="5"/>
</dbReference>
<dbReference type="CDD" id="cd11304">
    <property type="entry name" value="Cadherin_repeat"/>
    <property type="match status" value="4"/>
</dbReference>
<proteinExistence type="predicted"/>
<dbReference type="PROSITE" id="PS00232">
    <property type="entry name" value="CADHERIN_1"/>
    <property type="match status" value="2"/>
</dbReference>
<dbReference type="SUPFAM" id="SSF49313">
    <property type="entry name" value="Cadherin-like"/>
    <property type="match status" value="5"/>
</dbReference>
<evidence type="ECO:0000256" key="12">
    <source>
        <dbReference type="SAM" id="SignalP"/>
    </source>
</evidence>
<dbReference type="Proteomes" id="UP000663868">
    <property type="component" value="Unassembled WGS sequence"/>
</dbReference>
<feature type="domain" description="Cadherin" evidence="13">
    <location>
        <begin position="485"/>
        <end position="572"/>
    </location>
</feature>
<evidence type="ECO:0000256" key="10">
    <source>
        <dbReference type="PROSITE-ProRule" id="PRU00043"/>
    </source>
</evidence>
<evidence type="ECO:0000256" key="11">
    <source>
        <dbReference type="SAM" id="Phobius"/>
    </source>
</evidence>
<dbReference type="PANTHER" id="PTHR24026">
    <property type="entry name" value="FAT ATYPICAL CADHERIN-RELATED"/>
    <property type="match status" value="1"/>
</dbReference>
<dbReference type="EMBL" id="CAJOBB010000030">
    <property type="protein sequence ID" value="CAF3520246.1"/>
    <property type="molecule type" value="Genomic_DNA"/>
</dbReference>
<feature type="domain" description="Cadherin" evidence="13">
    <location>
        <begin position="235"/>
        <end position="343"/>
    </location>
</feature>
<evidence type="ECO:0000256" key="2">
    <source>
        <dbReference type="ARBA" id="ARBA00022475"/>
    </source>
</evidence>
<comment type="caution">
    <text evidence="15">The sequence shown here is derived from an EMBL/GenBank/DDBJ whole genome shotgun (WGS) entry which is preliminary data.</text>
</comment>